<keyword evidence="6" id="KW-0520">NAD</keyword>
<evidence type="ECO:0000256" key="4">
    <source>
        <dbReference type="ARBA" id="ARBA00022827"/>
    </source>
</evidence>
<dbReference type="PRINTS" id="PR00368">
    <property type="entry name" value="FADPNR"/>
</dbReference>
<dbReference type="Pfam" id="PF02852">
    <property type="entry name" value="Pyr_redox_dim"/>
    <property type="match status" value="1"/>
</dbReference>
<dbReference type="AlphaFoldDB" id="A0A381YH77"/>
<dbReference type="InterPro" id="IPR016156">
    <property type="entry name" value="FAD/NAD-linked_Rdtase_dimer_sf"/>
</dbReference>
<evidence type="ECO:0000256" key="7">
    <source>
        <dbReference type="ARBA" id="ARBA00023157"/>
    </source>
</evidence>
<feature type="domain" description="FAD/NAD(P)-binding" evidence="10">
    <location>
        <begin position="3"/>
        <end position="325"/>
    </location>
</feature>
<keyword evidence="8" id="KW-0676">Redox-active center</keyword>
<dbReference type="SUPFAM" id="SSF55424">
    <property type="entry name" value="FAD/NAD-linked reductases, dimerisation (C-terminal) domain"/>
    <property type="match status" value="1"/>
</dbReference>
<dbReference type="Gene3D" id="3.50.50.60">
    <property type="entry name" value="FAD/NAD(P)-binding domain"/>
    <property type="match status" value="2"/>
</dbReference>
<dbReference type="InterPro" id="IPR012999">
    <property type="entry name" value="Pyr_OxRdtase_I_AS"/>
</dbReference>
<dbReference type="InterPro" id="IPR004099">
    <property type="entry name" value="Pyr_nucl-diS_OxRdtase_dimer"/>
</dbReference>
<evidence type="ECO:0000313" key="11">
    <source>
        <dbReference type="EMBL" id="SVA76325.1"/>
    </source>
</evidence>
<evidence type="ECO:0000256" key="6">
    <source>
        <dbReference type="ARBA" id="ARBA00023027"/>
    </source>
</evidence>
<organism evidence="11">
    <name type="scientific">marine metagenome</name>
    <dbReference type="NCBI Taxonomy" id="408172"/>
    <lineage>
        <taxon>unclassified sequences</taxon>
        <taxon>metagenomes</taxon>
        <taxon>ecological metagenomes</taxon>
    </lineage>
</organism>
<dbReference type="InterPro" id="IPR023753">
    <property type="entry name" value="FAD/NAD-binding_dom"/>
</dbReference>
<dbReference type="Gene3D" id="3.30.390.30">
    <property type="match status" value="1"/>
</dbReference>
<dbReference type="InterPro" id="IPR050151">
    <property type="entry name" value="Class-I_Pyr_Nuc-Dis_Oxidored"/>
</dbReference>
<keyword evidence="7" id="KW-1015">Disulfide bond</keyword>
<keyword evidence="5" id="KW-0560">Oxidoreductase</keyword>
<reference evidence="11" key="1">
    <citation type="submission" date="2018-05" db="EMBL/GenBank/DDBJ databases">
        <authorList>
            <person name="Lanie J.A."/>
            <person name="Ng W.-L."/>
            <person name="Kazmierczak K.M."/>
            <person name="Andrzejewski T.M."/>
            <person name="Davidsen T.M."/>
            <person name="Wayne K.J."/>
            <person name="Tettelin H."/>
            <person name="Glass J.I."/>
            <person name="Rusch D."/>
            <person name="Podicherti R."/>
            <person name="Tsui H.-C.T."/>
            <person name="Winkler M.E."/>
        </authorList>
    </citation>
    <scope>NUCLEOTIDE SEQUENCE</scope>
</reference>
<sequence length="415" mass="43349">MDFDLVVIGAGPGGYTAAIKAAQLGMKTAIVEKDQALGGTCLNVGCIPSKALLSSTELFHEAQKQFGSHGISADGLSMDVSKMMKRKDDIVRKMARGIDYLMNKNGIERLAGMGRIASANKVEVTRDGGSQKLNAKHILIATGSRVASLPFLEIDGETILSSDHAIAFGQVPESMIVIGGGAIGLELGSVWARLGTKVTVVELLPRIAAMFDEDITQPLQKLLQKQGLKFHLGTGVESAEKNNGGVRLTATKGDKKLELEAEKVLVAVGRNPNTGGLGAAEAGVELDERGCIKTNAEWQTNIPGIYAIGDVVAGPMLAHKAEQEAIAVVERMAGQPGSVNYDTIPLVIYTAPEVAAVGLIEAEAKEKGHEIAIGVFPFQANGRAVACGHADGLAKVIADKASGRVLGAQILSTNA</sequence>
<dbReference type="GO" id="GO:0050660">
    <property type="term" value="F:flavin adenine dinucleotide binding"/>
    <property type="evidence" value="ECO:0007669"/>
    <property type="project" value="InterPro"/>
</dbReference>
<dbReference type="PRINTS" id="PR00411">
    <property type="entry name" value="PNDRDTASEI"/>
</dbReference>
<proteinExistence type="inferred from homology"/>
<name>A0A381YH77_9ZZZZ</name>
<dbReference type="FunFam" id="3.50.50.60:FF:000001">
    <property type="entry name" value="Dihydrolipoyl dehydrogenase, mitochondrial"/>
    <property type="match status" value="1"/>
</dbReference>
<keyword evidence="3" id="KW-0285">Flavoprotein</keyword>
<dbReference type="PROSITE" id="PS00076">
    <property type="entry name" value="PYRIDINE_REDOX_1"/>
    <property type="match status" value="1"/>
</dbReference>
<dbReference type="NCBIfam" id="TIGR01350">
    <property type="entry name" value="lipoamide_DH"/>
    <property type="match status" value="1"/>
</dbReference>
<keyword evidence="4" id="KW-0274">FAD</keyword>
<evidence type="ECO:0008006" key="12">
    <source>
        <dbReference type="Google" id="ProtNLM"/>
    </source>
</evidence>
<comment type="similarity">
    <text evidence="2">Belongs to the class-I pyridine nucleotide-disulfide oxidoreductase family.</text>
</comment>
<dbReference type="InterPro" id="IPR006258">
    <property type="entry name" value="Lipoamide_DH"/>
</dbReference>
<comment type="cofactor">
    <cofactor evidence="1">
        <name>FAD</name>
        <dbReference type="ChEBI" id="CHEBI:57692"/>
    </cofactor>
</comment>
<dbReference type="GO" id="GO:0006103">
    <property type="term" value="P:2-oxoglutarate metabolic process"/>
    <property type="evidence" value="ECO:0007669"/>
    <property type="project" value="TreeGrafter"/>
</dbReference>
<dbReference type="EMBL" id="UINC01018218">
    <property type="protein sequence ID" value="SVA76325.1"/>
    <property type="molecule type" value="Genomic_DNA"/>
</dbReference>
<gene>
    <name evidence="11" type="ORF">METZ01_LOCUS129179</name>
</gene>
<dbReference type="SUPFAM" id="SSF51905">
    <property type="entry name" value="FAD/NAD(P)-binding domain"/>
    <property type="match status" value="1"/>
</dbReference>
<dbReference type="GO" id="GO:0004148">
    <property type="term" value="F:dihydrolipoyl dehydrogenase (NADH) activity"/>
    <property type="evidence" value="ECO:0007669"/>
    <property type="project" value="InterPro"/>
</dbReference>
<feature type="domain" description="Pyridine nucleotide-disulphide oxidoreductase dimerisation" evidence="9">
    <location>
        <begin position="344"/>
        <end position="415"/>
    </location>
</feature>
<dbReference type="Pfam" id="PF07992">
    <property type="entry name" value="Pyr_redox_2"/>
    <property type="match status" value="1"/>
</dbReference>
<evidence type="ECO:0000256" key="2">
    <source>
        <dbReference type="ARBA" id="ARBA00007532"/>
    </source>
</evidence>
<evidence type="ECO:0000256" key="1">
    <source>
        <dbReference type="ARBA" id="ARBA00001974"/>
    </source>
</evidence>
<evidence type="ECO:0000259" key="9">
    <source>
        <dbReference type="Pfam" id="PF02852"/>
    </source>
</evidence>
<feature type="non-terminal residue" evidence="11">
    <location>
        <position position="415"/>
    </location>
</feature>
<evidence type="ECO:0000256" key="8">
    <source>
        <dbReference type="ARBA" id="ARBA00023284"/>
    </source>
</evidence>
<protein>
    <recommendedName>
        <fullName evidence="12">FAD/NAD(P)-binding domain-containing protein</fullName>
    </recommendedName>
</protein>
<evidence type="ECO:0000259" key="10">
    <source>
        <dbReference type="Pfam" id="PF07992"/>
    </source>
</evidence>
<dbReference type="PANTHER" id="PTHR22912">
    <property type="entry name" value="DISULFIDE OXIDOREDUCTASE"/>
    <property type="match status" value="1"/>
</dbReference>
<evidence type="ECO:0000256" key="3">
    <source>
        <dbReference type="ARBA" id="ARBA00022630"/>
    </source>
</evidence>
<dbReference type="InterPro" id="IPR036188">
    <property type="entry name" value="FAD/NAD-bd_sf"/>
</dbReference>
<dbReference type="PANTHER" id="PTHR22912:SF151">
    <property type="entry name" value="DIHYDROLIPOYL DEHYDROGENASE, MITOCHONDRIAL"/>
    <property type="match status" value="1"/>
</dbReference>
<accession>A0A381YH77</accession>
<evidence type="ECO:0000256" key="5">
    <source>
        <dbReference type="ARBA" id="ARBA00023002"/>
    </source>
</evidence>
<dbReference type="GO" id="GO:0005737">
    <property type="term" value="C:cytoplasm"/>
    <property type="evidence" value="ECO:0007669"/>
    <property type="project" value="UniProtKB-ARBA"/>
</dbReference>